<feature type="compositionally biased region" description="Basic and acidic residues" evidence="1">
    <location>
        <begin position="63"/>
        <end position="75"/>
    </location>
</feature>
<accession>A0A2D1U2V2</accession>
<keyword evidence="3" id="KW-1185">Reference proteome</keyword>
<dbReference type="AlphaFoldDB" id="A0A2D1U2V2"/>
<dbReference type="RefSeq" id="WP_099437879.1">
    <property type="nucleotide sequence ID" value="NZ_CP024091.1"/>
</dbReference>
<dbReference type="EMBL" id="CP024091">
    <property type="protein sequence ID" value="ATP55937.1"/>
    <property type="molecule type" value="Genomic_DNA"/>
</dbReference>
<evidence type="ECO:0000313" key="3">
    <source>
        <dbReference type="Proteomes" id="UP000223749"/>
    </source>
</evidence>
<sequence>MITPENNIPLDDSENSESEDQQSQKDIHSNGLEDAFDEGKVEQPEIELFEQASKASEASYTLEPEKGIAPKKEGK</sequence>
<dbReference type="Proteomes" id="UP000223749">
    <property type="component" value="Chromosome"/>
</dbReference>
<protein>
    <submittedName>
        <fullName evidence="2">Uncharacterized protein</fullName>
    </submittedName>
</protein>
<organism evidence="2 3">
    <name type="scientific">Pedobacter ginsengisoli</name>
    <dbReference type="NCBI Taxonomy" id="363852"/>
    <lineage>
        <taxon>Bacteria</taxon>
        <taxon>Pseudomonadati</taxon>
        <taxon>Bacteroidota</taxon>
        <taxon>Sphingobacteriia</taxon>
        <taxon>Sphingobacteriales</taxon>
        <taxon>Sphingobacteriaceae</taxon>
        <taxon>Pedobacter</taxon>
    </lineage>
</organism>
<gene>
    <name evidence="2" type="ORF">CPT03_05395</name>
</gene>
<evidence type="ECO:0000313" key="2">
    <source>
        <dbReference type="EMBL" id="ATP55937.1"/>
    </source>
</evidence>
<feature type="region of interest" description="Disordered" evidence="1">
    <location>
        <begin position="1"/>
        <end position="75"/>
    </location>
</feature>
<dbReference type="OrthoDB" id="800076at2"/>
<dbReference type="KEGG" id="pgs:CPT03_05395"/>
<evidence type="ECO:0000256" key="1">
    <source>
        <dbReference type="SAM" id="MobiDB-lite"/>
    </source>
</evidence>
<name>A0A2D1U2V2_9SPHI</name>
<feature type="compositionally biased region" description="Acidic residues" evidence="1">
    <location>
        <begin position="11"/>
        <end position="20"/>
    </location>
</feature>
<proteinExistence type="predicted"/>
<reference evidence="2 3" key="1">
    <citation type="submission" date="2017-10" db="EMBL/GenBank/DDBJ databases">
        <title>Whole genome of Pedobacter ginsengisoli T01R-27 isolated from tomato rhizosphere.</title>
        <authorList>
            <person name="Weon H.-Y."/>
            <person name="Lee S.A."/>
            <person name="Sang M.K."/>
            <person name="Song J."/>
        </authorList>
    </citation>
    <scope>NUCLEOTIDE SEQUENCE [LARGE SCALE GENOMIC DNA]</scope>
    <source>
        <strain evidence="2 3">T01R-27</strain>
    </source>
</reference>